<feature type="compositionally biased region" description="Low complexity" evidence="1">
    <location>
        <begin position="168"/>
        <end position="181"/>
    </location>
</feature>
<organism evidence="2 3">
    <name type="scientific">Portunus trituberculatus</name>
    <name type="common">Swimming crab</name>
    <name type="synonym">Neptunus trituberculatus</name>
    <dbReference type="NCBI Taxonomy" id="210409"/>
    <lineage>
        <taxon>Eukaryota</taxon>
        <taxon>Metazoa</taxon>
        <taxon>Ecdysozoa</taxon>
        <taxon>Arthropoda</taxon>
        <taxon>Crustacea</taxon>
        <taxon>Multicrustacea</taxon>
        <taxon>Malacostraca</taxon>
        <taxon>Eumalacostraca</taxon>
        <taxon>Eucarida</taxon>
        <taxon>Decapoda</taxon>
        <taxon>Pleocyemata</taxon>
        <taxon>Brachyura</taxon>
        <taxon>Eubrachyura</taxon>
        <taxon>Portunoidea</taxon>
        <taxon>Portunidae</taxon>
        <taxon>Portuninae</taxon>
        <taxon>Portunus</taxon>
    </lineage>
</organism>
<dbReference type="Proteomes" id="UP000324222">
    <property type="component" value="Unassembled WGS sequence"/>
</dbReference>
<accession>A0A5B7CLN6</accession>
<evidence type="ECO:0000313" key="3">
    <source>
        <dbReference type="Proteomes" id="UP000324222"/>
    </source>
</evidence>
<evidence type="ECO:0000313" key="2">
    <source>
        <dbReference type="EMBL" id="MPC10155.1"/>
    </source>
</evidence>
<protein>
    <submittedName>
        <fullName evidence="2">Uncharacterized protein</fullName>
    </submittedName>
</protein>
<dbReference type="EMBL" id="VSRR010000103">
    <property type="protein sequence ID" value="MPC10155.1"/>
    <property type="molecule type" value="Genomic_DNA"/>
</dbReference>
<gene>
    <name evidence="2" type="ORF">E2C01_002784</name>
</gene>
<comment type="caution">
    <text evidence="2">The sequence shown here is derived from an EMBL/GenBank/DDBJ whole genome shotgun (WGS) entry which is preliminary data.</text>
</comment>
<keyword evidence="3" id="KW-1185">Reference proteome</keyword>
<name>A0A5B7CLN6_PORTR</name>
<reference evidence="2 3" key="1">
    <citation type="submission" date="2019-05" db="EMBL/GenBank/DDBJ databases">
        <title>Another draft genome of Portunus trituberculatus and its Hox gene families provides insights of decapod evolution.</title>
        <authorList>
            <person name="Jeong J.-H."/>
            <person name="Song I."/>
            <person name="Kim S."/>
            <person name="Choi T."/>
            <person name="Kim D."/>
            <person name="Ryu S."/>
            <person name="Kim W."/>
        </authorList>
    </citation>
    <scope>NUCLEOTIDE SEQUENCE [LARGE SCALE GENOMIC DNA]</scope>
    <source>
        <tissue evidence="2">Muscle</tissue>
    </source>
</reference>
<feature type="region of interest" description="Disordered" evidence="1">
    <location>
        <begin position="124"/>
        <end position="181"/>
    </location>
</feature>
<dbReference type="AlphaFoldDB" id="A0A5B7CLN6"/>
<feature type="compositionally biased region" description="Basic and acidic residues" evidence="1">
    <location>
        <begin position="135"/>
        <end position="147"/>
    </location>
</feature>
<sequence length="181" mass="20559">MPVKGWPLNPWEEPGVGECGAVLALSDGEDERRDGEPRRVLQSQKGMKEKVHINSTFMSRVITGDKIRVILQRSNCSLHCGKVYISNNWCLSVVAEGEEVGHALCTYAVGEDRRRWMDAEEASEAVRRWKRGERPRRGEQRGEERAPRPPTLGTHTHTPYTVRREDTITTTTTTPKTAQHR</sequence>
<evidence type="ECO:0000256" key="1">
    <source>
        <dbReference type="SAM" id="MobiDB-lite"/>
    </source>
</evidence>
<proteinExistence type="predicted"/>